<accession>A0A9D2WQZ3</accession>
<feature type="binding site" evidence="11">
    <location>
        <position position="198"/>
    </location>
    <ligand>
        <name>FMN</name>
        <dbReference type="ChEBI" id="CHEBI:58210"/>
    </ligand>
</feature>
<organism evidence="13 14">
    <name type="scientific">Sporotomaculum syntrophicum</name>
    <dbReference type="NCBI Taxonomy" id="182264"/>
    <lineage>
        <taxon>Bacteria</taxon>
        <taxon>Bacillati</taxon>
        <taxon>Bacillota</taxon>
        <taxon>Clostridia</taxon>
        <taxon>Eubacteriales</taxon>
        <taxon>Desulfallaceae</taxon>
        <taxon>Sporotomaculum</taxon>
    </lineage>
</organism>
<dbReference type="PANTHER" id="PTHR43665">
    <property type="entry name" value="ISOPENTENYL-DIPHOSPHATE DELTA-ISOMERASE"/>
    <property type="match status" value="1"/>
</dbReference>
<sequence>MPEVLGQSGFADLRLVHNALPELNWDQLDTSCSFMGKQLSAPLMINALTGGHAEVRVINRELARAAAATGIGMAVGSQRAALEDPMVRDTFTIAREENPRGLLLANLSAFCTLEEALAAVDMVEADGIQLYLNVSQELTMREGEANFSGCLANIKQLVHNLPVPVLVKEIGCGMALETVAALAKAGVRYLDIGGYGGTNFTAIEGKRAGEINIPLEKWGLPTAISLLEALNAGMGISIVASGGLRTAEEAVKALTAGATLVAMAGPLLRVLMQEGPEGLVVYITEFITNLRRVMMLVGAQKPVELSQKPLVITGLVAEWLERRGIDINRYARR</sequence>
<comment type="subcellular location">
    <subcellularLocation>
        <location evidence="11">Cytoplasm</location>
    </subcellularLocation>
</comment>
<keyword evidence="3 11" id="KW-0285">Flavoprotein</keyword>
<dbReference type="Proteomes" id="UP000798488">
    <property type="component" value="Unassembled WGS sequence"/>
</dbReference>
<comment type="cofactor">
    <cofactor evidence="11">
        <name>NADPH</name>
        <dbReference type="ChEBI" id="CHEBI:57783"/>
    </cofactor>
</comment>
<dbReference type="GO" id="GO:0000287">
    <property type="term" value="F:magnesium ion binding"/>
    <property type="evidence" value="ECO:0007669"/>
    <property type="project" value="UniProtKB-UniRule"/>
</dbReference>
<dbReference type="NCBIfam" id="TIGR02151">
    <property type="entry name" value="IPP_isom_2"/>
    <property type="match status" value="1"/>
</dbReference>
<feature type="binding site" evidence="11">
    <location>
        <begin position="243"/>
        <end position="245"/>
    </location>
    <ligand>
        <name>FMN</name>
        <dbReference type="ChEBI" id="CHEBI:58210"/>
    </ligand>
</feature>
<comment type="subunit">
    <text evidence="10 11">Homooctamer. Dimer of tetramers.</text>
</comment>
<dbReference type="CDD" id="cd02811">
    <property type="entry name" value="IDI-2_FMN"/>
    <property type="match status" value="1"/>
</dbReference>
<dbReference type="PIRSF" id="PIRSF003314">
    <property type="entry name" value="IPP_isomerase"/>
    <property type="match status" value="1"/>
</dbReference>
<evidence type="ECO:0000313" key="13">
    <source>
        <dbReference type="EMBL" id="KAF1085748.1"/>
    </source>
</evidence>
<feature type="binding site" evidence="11">
    <location>
        <begin position="264"/>
        <end position="265"/>
    </location>
    <ligand>
        <name>FMN</name>
        <dbReference type="ChEBI" id="CHEBI:58210"/>
    </ligand>
</feature>
<evidence type="ECO:0000256" key="9">
    <source>
        <dbReference type="ARBA" id="ARBA00023235"/>
    </source>
</evidence>
<evidence type="ECO:0000313" key="14">
    <source>
        <dbReference type="Proteomes" id="UP000798488"/>
    </source>
</evidence>
<evidence type="ECO:0000256" key="8">
    <source>
        <dbReference type="ARBA" id="ARBA00023229"/>
    </source>
</evidence>
<evidence type="ECO:0000259" key="12">
    <source>
        <dbReference type="Pfam" id="PF01070"/>
    </source>
</evidence>
<comment type="caution">
    <text evidence="13">The sequence shown here is derived from an EMBL/GenBank/DDBJ whole genome shotgun (WGS) entry which is preliminary data.</text>
</comment>
<evidence type="ECO:0000256" key="3">
    <source>
        <dbReference type="ARBA" id="ARBA00022630"/>
    </source>
</evidence>
<dbReference type="Gene3D" id="3.20.20.70">
    <property type="entry name" value="Aldolase class I"/>
    <property type="match status" value="1"/>
</dbReference>
<dbReference type="HAMAP" id="MF_00354">
    <property type="entry name" value="Idi_2"/>
    <property type="match status" value="1"/>
</dbReference>
<evidence type="ECO:0000256" key="5">
    <source>
        <dbReference type="ARBA" id="ARBA00022723"/>
    </source>
</evidence>
<dbReference type="PANTHER" id="PTHR43665:SF1">
    <property type="entry name" value="ISOPENTENYL-DIPHOSPHATE DELTA-ISOMERASE"/>
    <property type="match status" value="1"/>
</dbReference>
<evidence type="ECO:0000256" key="6">
    <source>
        <dbReference type="ARBA" id="ARBA00022842"/>
    </source>
</evidence>
<reference evidence="13" key="1">
    <citation type="submission" date="2016-02" db="EMBL/GenBank/DDBJ databases">
        <title>Draft Genome Sequence of Sporotomaculum syntrophicum Strain FB, a Syntrophic Benzoate Degrader.</title>
        <authorList>
            <person name="Nobu M.K."/>
            <person name="Narihiro T."/>
            <person name="Qiu Y.-L."/>
            <person name="Ohashi A."/>
            <person name="Liu W.-T."/>
            <person name="Yuji S."/>
        </authorList>
    </citation>
    <scope>NUCLEOTIDE SEQUENCE</scope>
    <source>
        <strain evidence="13">FB</strain>
    </source>
</reference>
<proteinExistence type="inferred from homology"/>
<dbReference type="Pfam" id="PF01070">
    <property type="entry name" value="FMN_dh"/>
    <property type="match status" value="1"/>
</dbReference>
<dbReference type="GO" id="GO:0008299">
    <property type="term" value="P:isoprenoid biosynthetic process"/>
    <property type="evidence" value="ECO:0007669"/>
    <property type="project" value="UniProtKB-UniRule"/>
</dbReference>
<dbReference type="InterPro" id="IPR000262">
    <property type="entry name" value="FMN-dep_DH"/>
</dbReference>
<keyword evidence="8 11" id="KW-0414">Isoprene biosynthesis</keyword>
<dbReference type="GO" id="GO:0070402">
    <property type="term" value="F:NADPH binding"/>
    <property type="evidence" value="ECO:0007669"/>
    <property type="project" value="UniProtKB-UniRule"/>
</dbReference>
<evidence type="ECO:0000256" key="7">
    <source>
        <dbReference type="ARBA" id="ARBA00022857"/>
    </source>
</evidence>
<keyword evidence="2 11" id="KW-0963">Cytoplasm</keyword>
<comment type="cofactor">
    <cofactor evidence="1 11">
        <name>FMN</name>
        <dbReference type="ChEBI" id="CHEBI:58210"/>
    </cofactor>
</comment>
<feature type="binding site" evidence="11">
    <location>
        <position position="136"/>
    </location>
    <ligand>
        <name>substrate</name>
    </ligand>
</feature>
<evidence type="ECO:0000256" key="1">
    <source>
        <dbReference type="ARBA" id="ARBA00001917"/>
    </source>
</evidence>
<comment type="catalytic activity">
    <reaction evidence="11">
        <text>isopentenyl diphosphate = dimethylallyl diphosphate</text>
        <dbReference type="Rhea" id="RHEA:23284"/>
        <dbReference type="ChEBI" id="CHEBI:57623"/>
        <dbReference type="ChEBI" id="CHEBI:128769"/>
        <dbReference type="EC" id="5.3.3.2"/>
    </reaction>
</comment>
<comment type="caution">
    <text evidence="11">Lacks conserved residue(s) required for the propagation of feature annotation.</text>
</comment>
<evidence type="ECO:0000256" key="11">
    <source>
        <dbReference type="HAMAP-Rule" id="MF_00354"/>
    </source>
</evidence>
<dbReference type="GO" id="GO:0004452">
    <property type="term" value="F:isopentenyl-diphosphate delta-isomerase activity"/>
    <property type="evidence" value="ECO:0007669"/>
    <property type="project" value="UniProtKB-UniRule"/>
</dbReference>
<dbReference type="EMBL" id="LSRS01000003">
    <property type="protein sequence ID" value="KAF1085748.1"/>
    <property type="molecule type" value="Genomic_DNA"/>
</dbReference>
<feature type="binding site" evidence="11">
    <location>
        <position position="168"/>
    </location>
    <ligand>
        <name>FMN</name>
        <dbReference type="ChEBI" id="CHEBI:58210"/>
    </ligand>
</feature>
<gene>
    <name evidence="11 13" type="primary">fni</name>
    <name evidence="13" type="ORF">SPSYN_01896</name>
</gene>
<dbReference type="InterPro" id="IPR011179">
    <property type="entry name" value="IPdP_isomerase"/>
</dbReference>
<keyword evidence="9 11" id="KW-0413">Isomerase</keyword>
<keyword evidence="14" id="KW-1185">Reference proteome</keyword>
<keyword evidence="7 11" id="KW-0521">NADP</keyword>
<dbReference type="GO" id="GO:0016491">
    <property type="term" value="F:oxidoreductase activity"/>
    <property type="evidence" value="ECO:0007669"/>
    <property type="project" value="InterPro"/>
</dbReference>
<dbReference type="SUPFAM" id="SSF51395">
    <property type="entry name" value="FMN-linked oxidoreductases"/>
    <property type="match status" value="1"/>
</dbReference>
<protein>
    <recommendedName>
        <fullName evidence="11">Isopentenyl-diphosphate delta-isomerase</fullName>
        <shortName evidence="11">IPP isomerase</shortName>
        <ecNumber evidence="11">5.3.3.2</ecNumber>
    </recommendedName>
    <alternativeName>
        <fullName evidence="11">Isopentenyl diphosphate:dimethylallyl diphosphate isomerase</fullName>
    </alternativeName>
    <alternativeName>
        <fullName evidence="11">Isopentenyl pyrophosphate isomerase</fullName>
    </alternativeName>
    <alternativeName>
        <fullName evidence="11">Type 2 isopentenyl diphosphate isomerase</fullName>
        <shortName evidence="11">IDI-2</shortName>
    </alternativeName>
</protein>
<dbReference type="GO" id="GO:0010181">
    <property type="term" value="F:FMN binding"/>
    <property type="evidence" value="ECO:0007669"/>
    <property type="project" value="UniProtKB-UniRule"/>
</dbReference>
<feature type="binding site" evidence="11">
    <location>
        <begin position="47"/>
        <end position="49"/>
    </location>
    <ligand>
        <name>FMN</name>
        <dbReference type="ChEBI" id="CHEBI:58210"/>
    </ligand>
</feature>
<evidence type="ECO:0000256" key="2">
    <source>
        <dbReference type="ARBA" id="ARBA00022490"/>
    </source>
</evidence>
<dbReference type="AlphaFoldDB" id="A0A9D2WQZ3"/>
<dbReference type="GO" id="GO:0005737">
    <property type="term" value="C:cytoplasm"/>
    <property type="evidence" value="ECO:0007669"/>
    <property type="project" value="UniProtKB-SubCell"/>
</dbReference>
<feature type="binding site" evidence="11">
    <location>
        <position position="137"/>
    </location>
    <ligand>
        <name>Mg(2+)</name>
        <dbReference type="ChEBI" id="CHEBI:18420"/>
    </ligand>
</feature>
<comment type="function">
    <text evidence="11">Involved in the biosynthesis of isoprenoids. Catalyzes the 1,3-allylic rearrangement of the homoallylic substrate isopentenyl (IPP) to its allylic isomer, dimethylallyl diphosphate (DMAPP).</text>
</comment>
<feature type="binding site" evidence="11">
    <location>
        <position position="106"/>
    </location>
    <ligand>
        <name>FMN</name>
        <dbReference type="ChEBI" id="CHEBI:58210"/>
    </ligand>
</feature>
<comment type="cofactor">
    <cofactor evidence="11">
        <name>Mg(2+)</name>
        <dbReference type="ChEBI" id="CHEBI:18420"/>
    </cofactor>
</comment>
<feature type="binding site" evidence="11">
    <location>
        <begin position="77"/>
        <end position="79"/>
    </location>
    <ligand>
        <name>substrate</name>
    </ligand>
</feature>
<evidence type="ECO:0000256" key="10">
    <source>
        <dbReference type="ARBA" id="ARBA00025810"/>
    </source>
</evidence>
<name>A0A9D2WQZ3_9FIRM</name>
<evidence type="ECO:0000256" key="4">
    <source>
        <dbReference type="ARBA" id="ARBA00022643"/>
    </source>
</evidence>
<feature type="binding site" evidence="11">
    <location>
        <position position="77"/>
    </location>
    <ligand>
        <name>FMN</name>
        <dbReference type="ChEBI" id="CHEBI:58210"/>
    </ligand>
</feature>
<keyword evidence="5 11" id="KW-0479">Metal-binding</keyword>
<feature type="domain" description="FMN-dependent dehydrogenase" evidence="12">
    <location>
        <begin position="146"/>
        <end position="308"/>
    </location>
</feature>
<keyword evidence="4 11" id="KW-0288">FMN</keyword>
<dbReference type="EC" id="5.3.3.2" evidence="11"/>
<comment type="similarity">
    <text evidence="11">Belongs to the IPP isomerase type 2 family.</text>
</comment>
<dbReference type="InterPro" id="IPR013785">
    <property type="entry name" value="Aldolase_TIM"/>
</dbReference>
<keyword evidence="6 11" id="KW-0460">Magnesium</keyword>